<evidence type="ECO:0000259" key="5">
    <source>
        <dbReference type="PROSITE" id="PS50072"/>
    </source>
</evidence>
<dbReference type="EC" id="5.2.1.8" evidence="2"/>
<dbReference type="GO" id="GO:0042026">
    <property type="term" value="P:protein refolding"/>
    <property type="evidence" value="ECO:0007669"/>
    <property type="project" value="EnsemblFungi"/>
</dbReference>
<dbReference type="Proteomes" id="UP000094285">
    <property type="component" value="Unassembled WGS sequence"/>
</dbReference>
<dbReference type="PRINTS" id="PR00153">
    <property type="entry name" value="CSAPPISMRASE"/>
</dbReference>
<dbReference type="GO" id="GO:0003755">
    <property type="term" value="F:peptidyl-prolyl cis-trans isomerase activity"/>
    <property type="evidence" value="ECO:0007669"/>
    <property type="project" value="UniProtKB-KW"/>
</dbReference>
<dbReference type="STRING" id="984487.A0A1E4SBL6"/>
<dbReference type="SUPFAM" id="SSF50891">
    <property type="entry name" value="Cyclophilin-like"/>
    <property type="match status" value="1"/>
</dbReference>
<evidence type="ECO:0000256" key="3">
    <source>
        <dbReference type="ARBA" id="ARBA00023110"/>
    </source>
</evidence>
<dbReference type="InterPro" id="IPR020892">
    <property type="entry name" value="Cyclophilin-type_PPIase_CS"/>
</dbReference>
<organism evidence="6 7">
    <name type="scientific">Suhomyces tanzawaensis NRRL Y-17324</name>
    <dbReference type="NCBI Taxonomy" id="984487"/>
    <lineage>
        <taxon>Eukaryota</taxon>
        <taxon>Fungi</taxon>
        <taxon>Dikarya</taxon>
        <taxon>Ascomycota</taxon>
        <taxon>Saccharomycotina</taxon>
        <taxon>Pichiomycetes</taxon>
        <taxon>Debaryomycetaceae</taxon>
        <taxon>Suhomyces</taxon>
    </lineage>
</organism>
<dbReference type="PROSITE" id="PS00170">
    <property type="entry name" value="CSA_PPIASE_1"/>
    <property type="match status" value="1"/>
</dbReference>
<keyword evidence="7" id="KW-1185">Reference proteome</keyword>
<keyword evidence="3" id="KW-0697">Rotamase</keyword>
<dbReference type="PANTHER" id="PTHR11071">
    <property type="entry name" value="PEPTIDYL-PROLYL CIS-TRANS ISOMERASE"/>
    <property type="match status" value="1"/>
</dbReference>
<dbReference type="InterPro" id="IPR011990">
    <property type="entry name" value="TPR-like_helical_dom_sf"/>
</dbReference>
<sequence>MPLQEPTPPAMKVEPVRSKAFLDITIDDKDVGRIVLELFDDLAPKLTQNFLNLCKGIEANGKVLSYKDTVFHRVLKNFVIQAGDLKYGQTPKAEYPHADVGKGNVSSFNEEGLFEDENLLEPLDGPFKLCMANDGQKDSNGSQFFITTYPQPHLNGKHSIFGTVLHGKSVVREVERVDTSKDNVPVPSSIVRIKNCGEWTEGMEVPIFNASYNQIGGDIYEEYPEDDGTIDKDSSESVFIASSIIKESGGLLFKAADFQLALFKYKKCLRYVMEYIPDQDQEPEWYSKYYDLKKKLYLNLALVCAKLGDFQKSHDYSVYLLESDNLSASEKAKGHFRKGCSLMELRKYELALKDLTVAHELLPNDKVIENSMQKCTELAEGKKKAEKAKYAKFFK</sequence>
<dbReference type="AlphaFoldDB" id="A0A1E4SBL6"/>
<gene>
    <name evidence="6" type="ORF">CANTADRAFT_27564</name>
</gene>
<dbReference type="PROSITE" id="PS50072">
    <property type="entry name" value="CSA_PPIASE_2"/>
    <property type="match status" value="1"/>
</dbReference>
<dbReference type="GO" id="GO:0051082">
    <property type="term" value="F:unfolded protein binding"/>
    <property type="evidence" value="ECO:0007669"/>
    <property type="project" value="EnsemblFungi"/>
</dbReference>
<dbReference type="GO" id="GO:0016018">
    <property type="term" value="F:cyclosporin A binding"/>
    <property type="evidence" value="ECO:0007669"/>
    <property type="project" value="TreeGrafter"/>
</dbReference>
<dbReference type="InterPro" id="IPR029000">
    <property type="entry name" value="Cyclophilin-like_dom_sf"/>
</dbReference>
<dbReference type="Gene3D" id="1.25.40.10">
    <property type="entry name" value="Tetratricopeptide repeat domain"/>
    <property type="match status" value="1"/>
</dbReference>
<dbReference type="InterPro" id="IPR002130">
    <property type="entry name" value="Cyclophilin-type_PPIase_dom"/>
</dbReference>
<accession>A0A1E4SBL6</accession>
<feature type="domain" description="PPIase cyclophilin-type" evidence="5">
    <location>
        <begin position="21"/>
        <end position="198"/>
    </location>
</feature>
<dbReference type="RefSeq" id="XP_020061914.1">
    <property type="nucleotide sequence ID" value="XM_020208144.1"/>
</dbReference>
<evidence type="ECO:0000313" key="6">
    <source>
        <dbReference type="EMBL" id="ODV76792.1"/>
    </source>
</evidence>
<dbReference type="GeneID" id="30982281"/>
<evidence type="ECO:0000256" key="4">
    <source>
        <dbReference type="ARBA" id="ARBA00023235"/>
    </source>
</evidence>
<evidence type="ECO:0000256" key="1">
    <source>
        <dbReference type="ARBA" id="ARBA00000971"/>
    </source>
</evidence>
<comment type="catalytic activity">
    <reaction evidence="1">
        <text>[protein]-peptidylproline (omega=180) = [protein]-peptidylproline (omega=0)</text>
        <dbReference type="Rhea" id="RHEA:16237"/>
        <dbReference type="Rhea" id="RHEA-COMP:10747"/>
        <dbReference type="Rhea" id="RHEA-COMP:10748"/>
        <dbReference type="ChEBI" id="CHEBI:83833"/>
        <dbReference type="ChEBI" id="CHEBI:83834"/>
        <dbReference type="EC" id="5.2.1.8"/>
    </reaction>
</comment>
<dbReference type="SUPFAM" id="SSF48452">
    <property type="entry name" value="TPR-like"/>
    <property type="match status" value="1"/>
</dbReference>
<reference evidence="7" key="1">
    <citation type="submission" date="2016-05" db="EMBL/GenBank/DDBJ databases">
        <title>Comparative genomics of biotechnologically important yeasts.</title>
        <authorList>
            <consortium name="DOE Joint Genome Institute"/>
            <person name="Riley R."/>
            <person name="Haridas S."/>
            <person name="Wolfe K.H."/>
            <person name="Lopes M.R."/>
            <person name="Hittinger C.T."/>
            <person name="Goker M."/>
            <person name="Salamov A."/>
            <person name="Wisecaver J."/>
            <person name="Long T.M."/>
            <person name="Aerts A.L."/>
            <person name="Barry K."/>
            <person name="Choi C."/>
            <person name="Clum A."/>
            <person name="Coughlan A.Y."/>
            <person name="Deshpande S."/>
            <person name="Douglass A.P."/>
            <person name="Hanson S.J."/>
            <person name="Klenk H.-P."/>
            <person name="Labutti K."/>
            <person name="Lapidus A."/>
            <person name="Lindquist E."/>
            <person name="Lipzen A."/>
            <person name="Meier-Kolthoff J.P."/>
            <person name="Ohm R.A."/>
            <person name="Otillar R.P."/>
            <person name="Pangilinan J."/>
            <person name="Peng Y."/>
            <person name="Rokas A."/>
            <person name="Rosa C.A."/>
            <person name="Scheuner C."/>
            <person name="Sibirny A.A."/>
            <person name="Slot J.C."/>
            <person name="Stielow J.B."/>
            <person name="Sun H."/>
            <person name="Kurtzman C.P."/>
            <person name="Blackwell M."/>
            <person name="Grigoriev I.V."/>
            <person name="Jeffries T.W."/>
        </authorList>
    </citation>
    <scope>NUCLEOTIDE SEQUENCE [LARGE SCALE GENOMIC DNA]</scope>
    <source>
        <strain evidence="7">NRRL Y-17324</strain>
    </source>
</reference>
<dbReference type="GO" id="GO:0005829">
    <property type="term" value="C:cytosol"/>
    <property type="evidence" value="ECO:0007669"/>
    <property type="project" value="EnsemblFungi"/>
</dbReference>
<keyword evidence="4" id="KW-0413">Isomerase</keyword>
<dbReference type="Gene3D" id="2.40.100.10">
    <property type="entry name" value="Cyclophilin-like"/>
    <property type="match status" value="1"/>
</dbReference>
<dbReference type="OrthoDB" id="407558at2759"/>
<protein>
    <recommendedName>
        <fullName evidence="2">peptidylprolyl isomerase</fullName>
        <ecNumber evidence="2">5.2.1.8</ecNumber>
    </recommendedName>
</protein>
<dbReference type="PANTHER" id="PTHR11071:SF561">
    <property type="entry name" value="PEPTIDYL-PROLYL CIS-TRANS ISOMERASE D-RELATED"/>
    <property type="match status" value="1"/>
</dbReference>
<name>A0A1E4SBL6_9ASCO</name>
<evidence type="ECO:0000313" key="7">
    <source>
        <dbReference type="Proteomes" id="UP000094285"/>
    </source>
</evidence>
<dbReference type="EMBL" id="KV453917">
    <property type="protein sequence ID" value="ODV76792.1"/>
    <property type="molecule type" value="Genomic_DNA"/>
</dbReference>
<dbReference type="Pfam" id="PF00160">
    <property type="entry name" value="Pro_isomerase"/>
    <property type="match status" value="1"/>
</dbReference>
<proteinExistence type="predicted"/>
<evidence type="ECO:0000256" key="2">
    <source>
        <dbReference type="ARBA" id="ARBA00013194"/>
    </source>
</evidence>